<dbReference type="Proteomes" id="UP000186857">
    <property type="component" value="Unassembled WGS sequence"/>
</dbReference>
<dbReference type="InterPro" id="IPR023006">
    <property type="entry name" value="YchJ-like"/>
</dbReference>
<sequence length="151" mass="16353">MAGERAGRRAQQDSPIRAAGVHGAAPCPCGSGGTYAQCCEPFHDGAPAPTAQALMRSRYTAFVVGDEDYLFRTWHPRTRPEGPYCHPGTRWTGLTIHETVDGGADDEAGIVEFTATYRTGDGRGGVVDDALHERSRFTRRAGRWLYLDAVG</sequence>
<gene>
    <name evidence="5" type="ORF">BKH29_10445</name>
</gene>
<evidence type="ECO:0000256" key="1">
    <source>
        <dbReference type="ARBA" id="ARBA00010839"/>
    </source>
</evidence>
<dbReference type="AlphaFoldDB" id="A0A1Q8V5Z1"/>
<evidence type="ECO:0000256" key="2">
    <source>
        <dbReference type="HAMAP-Rule" id="MF_00612"/>
    </source>
</evidence>
<evidence type="ECO:0000259" key="4">
    <source>
        <dbReference type="Pfam" id="PF17775"/>
    </source>
</evidence>
<dbReference type="HAMAP" id="MF_00612">
    <property type="entry name" value="UPF0225"/>
    <property type="match status" value="1"/>
</dbReference>
<dbReference type="InterPro" id="IPR004027">
    <property type="entry name" value="SEC_C_motif"/>
</dbReference>
<dbReference type="EMBL" id="MSKJ01000025">
    <property type="protein sequence ID" value="OLO43506.1"/>
    <property type="molecule type" value="Genomic_DNA"/>
</dbReference>
<comment type="similarity">
    <text evidence="1 2">Belongs to the UPF0225 family.</text>
</comment>
<reference evidence="5 6" key="1">
    <citation type="submission" date="2016-12" db="EMBL/GenBank/DDBJ databases">
        <title>Genomic Comparison of strains in the 'Actinomyces naeslundii' Group.</title>
        <authorList>
            <person name="Mughal S.R."/>
            <person name="Do T."/>
            <person name="Gilbert S.C."/>
            <person name="Witherden E.A."/>
            <person name="Didelot X."/>
            <person name="Beighton D."/>
        </authorList>
    </citation>
    <scope>NUCLEOTIDE SEQUENCE [LARGE SCALE GENOMIC DNA]</scope>
    <source>
        <strain evidence="5 6">CCUG 33920</strain>
    </source>
</reference>
<dbReference type="InterPro" id="IPR032710">
    <property type="entry name" value="NTF2-like_dom_sf"/>
</dbReference>
<dbReference type="Pfam" id="PF02810">
    <property type="entry name" value="SEC-C"/>
    <property type="match status" value="1"/>
</dbReference>
<comment type="caution">
    <text evidence="5">The sequence shown here is derived from an EMBL/GenBank/DDBJ whole genome shotgun (WGS) entry which is preliminary data.</text>
</comment>
<dbReference type="PANTHER" id="PTHR33747">
    <property type="entry name" value="UPF0225 PROTEIN SCO1677"/>
    <property type="match status" value="1"/>
</dbReference>
<proteinExistence type="inferred from homology"/>
<feature type="domain" description="YchJ-like middle NTF2-like" evidence="4">
    <location>
        <begin position="50"/>
        <end position="149"/>
    </location>
</feature>
<dbReference type="SUPFAM" id="SSF54427">
    <property type="entry name" value="NTF2-like"/>
    <property type="match status" value="1"/>
</dbReference>
<feature type="compositionally biased region" description="Basic and acidic residues" evidence="3">
    <location>
        <begin position="1"/>
        <end position="11"/>
    </location>
</feature>
<organism evidence="5 6">
    <name type="scientific">Actinomyces oris</name>
    <dbReference type="NCBI Taxonomy" id="544580"/>
    <lineage>
        <taxon>Bacteria</taxon>
        <taxon>Bacillati</taxon>
        <taxon>Actinomycetota</taxon>
        <taxon>Actinomycetes</taxon>
        <taxon>Actinomycetales</taxon>
        <taxon>Actinomycetaceae</taxon>
        <taxon>Actinomyces</taxon>
    </lineage>
</organism>
<name>A0A1Q8V5Z1_9ACTO</name>
<dbReference type="RefSeq" id="WP_075377354.1">
    <property type="nucleotide sequence ID" value="NZ_MSKJ01000025.1"/>
</dbReference>
<dbReference type="OrthoDB" id="21421at2"/>
<evidence type="ECO:0000313" key="5">
    <source>
        <dbReference type="EMBL" id="OLO43506.1"/>
    </source>
</evidence>
<accession>A0A1Q8V5Z1</accession>
<protein>
    <recommendedName>
        <fullName evidence="2">UPF0225 protein BKH29_10445</fullName>
    </recommendedName>
</protein>
<evidence type="ECO:0000256" key="3">
    <source>
        <dbReference type="SAM" id="MobiDB-lite"/>
    </source>
</evidence>
<dbReference type="InterPro" id="IPR048469">
    <property type="entry name" value="YchJ-like_M"/>
</dbReference>
<feature type="region of interest" description="Disordered" evidence="3">
    <location>
        <begin position="1"/>
        <end position="22"/>
    </location>
</feature>
<evidence type="ECO:0000313" key="6">
    <source>
        <dbReference type="Proteomes" id="UP000186857"/>
    </source>
</evidence>
<dbReference type="Pfam" id="PF17775">
    <property type="entry name" value="YchJ_M-like"/>
    <property type="match status" value="1"/>
</dbReference>
<dbReference type="Gene3D" id="3.10.450.50">
    <property type="match status" value="1"/>
</dbReference>
<dbReference type="PANTHER" id="PTHR33747:SF1">
    <property type="entry name" value="ADENYLATE CYCLASE-ASSOCIATED CAP C-TERMINAL DOMAIN-CONTAINING PROTEIN"/>
    <property type="match status" value="1"/>
</dbReference>